<feature type="compositionally biased region" description="Polar residues" evidence="1">
    <location>
        <begin position="1"/>
        <end position="14"/>
    </location>
</feature>
<protein>
    <submittedName>
        <fullName evidence="2">Uncharacterized protein</fullName>
    </submittedName>
</protein>
<name>A0A5J4WD28_9EUKA</name>
<proteinExistence type="predicted"/>
<dbReference type="AlphaFoldDB" id="A0A5J4WD28"/>
<evidence type="ECO:0000313" key="3">
    <source>
        <dbReference type="Proteomes" id="UP000324800"/>
    </source>
</evidence>
<feature type="region of interest" description="Disordered" evidence="1">
    <location>
        <begin position="1"/>
        <end position="20"/>
    </location>
</feature>
<dbReference type="EMBL" id="SNRW01002494">
    <property type="protein sequence ID" value="KAA6392583.1"/>
    <property type="molecule type" value="Genomic_DNA"/>
</dbReference>
<reference evidence="2 3" key="1">
    <citation type="submission" date="2019-03" db="EMBL/GenBank/DDBJ databases">
        <title>Single cell metagenomics reveals metabolic interactions within the superorganism composed of flagellate Streblomastix strix and complex community of Bacteroidetes bacteria on its surface.</title>
        <authorList>
            <person name="Treitli S.C."/>
            <person name="Kolisko M."/>
            <person name="Husnik F."/>
            <person name="Keeling P."/>
            <person name="Hampl V."/>
        </authorList>
    </citation>
    <scope>NUCLEOTIDE SEQUENCE [LARGE SCALE GENOMIC DNA]</scope>
    <source>
        <strain evidence="2">ST1C</strain>
    </source>
</reference>
<gene>
    <name evidence="2" type="ORF">EZS28_011890</name>
</gene>
<accession>A0A5J4WD28</accession>
<dbReference type="Proteomes" id="UP000324800">
    <property type="component" value="Unassembled WGS sequence"/>
</dbReference>
<evidence type="ECO:0000313" key="2">
    <source>
        <dbReference type="EMBL" id="KAA6392583.1"/>
    </source>
</evidence>
<organism evidence="2 3">
    <name type="scientific">Streblomastix strix</name>
    <dbReference type="NCBI Taxonomy" id="222440"/>
    <lineage>
        <taxon>Eukaryota</taxon>
        <taxon>Metamonada</taxon>
        <taxon>Preaxostyla</taxon>
        <taxon>Oxymonadida</taxon>
        <taxon>Streblomastigidae</taxon>
        <taxon>Streblomastix</taxon>
    </lineage>
</organism>
<sequence>MITQDKYNSNSSETRGVERRSAQVLNQSVVPVKFMTACGVRSMSKNRWDFLDLEGDEALDLGKQGSWGGQMRYKTVINMRNDGNAKEMLQQLHGRQNDQRRTFGEMKFWEKLKLEIRERIVYERDIKEIIYFNQSNMVPQAVKKWRKSFDCG</sequence>
<evidence type="ECO:0000256" key="1">
    <source>
        <dbReference type="SAM" id="MobiDB-lite"/>
    </source>
</evidence>
<comment type="caution">
    <text evidence="2">The sequence shown here is derived from an EMBL/GenBank/DDBJ whole genome shotgun (WGS) entry which is preliminary data.</text>
</comment>